<proteinExistence type="predicted"/>
<feature type="compositionally biased region" description="Polar residues" evidence="1">
    <location>
        <begin position="294"/>
        <end position="303"/>
    </location>
</feature>
<name>A0A168CIS8_9HYPO</name>
<protein>
    <submittedName>
        <fullName evidence="3">Myb family transcription factor</fullName>
    </submittedName>
</protein>
<dbReference type="AlphaFoldDB" id="A0A168CIS8"/>
<feature type="region of interest" description="Disordered" evidence="1">
    <location>
        <begin position="229"/>
        <end position="303"/>
    </location>
</feature>
<gene>
    <name evidence="3" type="ORF">AAL_03885</name>
</gene>
<dbReference type="Gene3D" id="1.10.10.60">
    <property type="entry name" value="Homeodomain-like"/>
    <property type="match status" value="1"/>
</dbReference>
<evidence type="ECO:0000313" key="4">
    <source>
        <dbReference type="Proteomes" id="UP000078544"/>
    </source>
</evidence>
<dbReference type="SUPFAM" id="SSF46689">
    <property type="entry name" value="Homeodomain-like"/>
    <property type="match status" value="1"/>
</dbReference>
<dbReference type="Pfam" id="PF13921">
    <property type="entry name" value="Myb_DNA-bind_6"/>
    <property type="match status" value="1"/>
</dbReference>
<dbReference type="STRING" id="1081109.A0A168CIS8"/>
<comment type="caution">
    <text evidence="3">The sequence shown here is derived from an EMBL/GenBank/DDBJ whole genome shotgun (WGS) entry which is preliminary data.</text>
</comment>
<dbReference type="CDD" id="cd00167">
    <property type="entry name" value="SANT"/>
    <property type="match status" value="1"/>
</dbReference>
<dbReference type="Proteomes" id="UP000078544">
    <property type="component" value="Unassembled WGS sequence"/>
</dbReference>
<keyword evidence="4" id="KW-1185">Reference proteome</keyword>
<evidence type="ECO:0000313" key="3">
    <source>
        <dbReference type="EMBL" id="KZZ96656.1"/>
    </source>
</evidence>
<dbReference type="PROSITE" id="PS50090">
    <property type="entry name" value="MYB_LIKE"/>
    <property type="match status" value="1"/>
</dbReference>
<sequence>MASTSLYAQQPQRMQLPSNYYAVPPAPDADSLRFSDPQQASFEACARIPSTLPPSTQHRPSSGAWTVQDDNQLITARMQGLNWSQIKDAYFPAKSANACRKRHERLMERRGTDDWDTRKLQHLAKEYMSMRKEIWSGLAARTGEKWNVVEAKSAARAASRRDRLETGTHMTGYDDDSGISGTGLTPVDDLEASYSSPEMGSSIGAAHSFSSSSAASGFNYHIPGHTAAQNHLRPQINDQPSYATYGTSYGSHHEVSSSLSSMATRSGQQHHSRGNSPYIDGQRLTNADLGDYGSIQSSGRMRL</sequence>
<evidence type="ECO:0000259" key="2">
    <source>
        <dbReference type="PROSITE" id="PS50090"/>
    </source>
</evidence>
<dbReference type="InterPro" id="IPR009057">
    <property type="entry name" value="Homeodomain-like_sf"/>
</dbReference>
<feature type="compositionally biased region" description="Polar residues" evidence="1">
    <location>
        <begin position="236"/>
        <end position="247"/>
    </location>
</feature>
<dbReference type="InterPro" id="IPR001005">
    <property type="entry name" value="SANT/Myb"/>
</dbReference>
<dbReference type="OrthoDB" id="4151352at2759"/>
<organism evidence="3 4">
    <name type="scientific">Moelleriella libera RCEF 2490</name>
    <dbReference type="NCBI Taxonomy" id="1081109"/>
    <lineage>
        <taxon>Eukaryota</taxon>
        <taxon>Fungi</taxon>
        <taxon>Dikarya</taxon>
        <taxon>Ascomycota</taxon>
        <taxon>Pezizomycotina</taxon>
        <taxon>Sordariomycetes</taxon>
        <taxon>Hypocreomycetidae</taxon>
        <taxon>Hypocreales</taxon>
        <taxon>Clavicipitaceae</taxon>
        <taxon>Moelleriella</taxon>
    </lineage>
</organism>
<dbReference type="EMBL" id="AZGY01000007">
    <property type="protein sequence ID" value="KZZ96656.1"/>
    <property type="molecule type" value="Genomic_DNA"/>
</dbReference>
<feature type="region of interest" description="Disordered" evidence="1">
    <location>
        <begin position="152"/>
        <end position="201"/>
    </location>
</feature>
<evidence type="ECO:0000256" key="1">
    <source>
        <dbReference type="SAM" id="MobiDB-lite"/>
    </source>
</evidence>
<reference evidence="3 4" key="1">
    <citation type="journal article" date="2016" name="Genome Biol. Evol.">
        <title>Divergent and convergent evolution of fungal pathogenicity.</title>
        <authorList>
            <person name="Shang Y."/>
            <person name="Xiao G."/>
            <person name="Zheng P."/>
            <person name="Cen K."/>
            <person name="Zhan S."/>
            <person name="Wang C."/>
        </authorList>
    </citation>
    <scope>NUCLEOTIDE SEQUENCE [LARGE SCALE GENOMIC DNA]</scope>
    <source>
        <strain evidence="3 4">RCEF 2490</strain>
    </source>
</reference>
<feature type="domain" description="Myb-like" evidence="2">
    <location>
        <begin position="57"/>
        <end position="107"/>
    </location>
</feature>
<accession>A0A168CIS8</accession>